<keyword evidence="1" id="KW-0472">Membrane</keyword>
<keyword evidence="4" id="KW-1185">Reference proteome</keyword>
<evidence type="ECO:0000313" key="3">
    <source>
        <dbReference type="EMBL" id="KAF3452939.1"/>
    </source>
</evidence>
<dbReference type="AlphaFoldDB" id="A0A8K0HJR7"/>
<keyword evidence="1" id="KW-1133">Transmembrane helix</keyword>
<evidence type="ECO:0000256" key="2">
    <source>
        <dbReference type="SAM" id="SignalP"/>
    </source>
</evidence>
<feature type="signal peptide" evidence="2">
    <location>
        <begin position="1"/>
        <end position="23"/>
    </location>
</feature>
<keyword evidence="1" id="KW-0812">Transmembrane</keyword>
<reference evidence="3" key="1">
    <citation type="submission" date="2020-03" db="EMBL/GenBank/DDBJ databases">
        <title>A high-quality chromosome-level genome assembly of a woody plant with both climbing and erect habits, Rhamnella rubrinervis.</title>
        <authorList>
            <person name="Lu Z."/>
            <person name="Yang Y."/>
            <person name="Zhu X."/>
            <person name="Sun Y."/>
        </authorList>
    </citation>
    <scope>NUCLEOTIDE SEQUENCE</scope>
    <source>
        <strain evidence="3">BYM</strain>
        <tissue evidence="3">Leaf</tissue>
    </source>
</reference>
<keyword evidence="2" id="KW-0732">Signal</keyword>
<proteinExistence type="predicted"/>
<evidence type="ECO:0000313" key="4">
    <source>
        <dbReference type="Proteomes" id="UP000796880"/>
    </source>
</evidence>
<evidence type="ECO:0000256" key="1">
    <source>
        <dbReference type="SAM" id="Phobius"/>
    </source>
</evidence>
<name>A0A8K0HJR7_9ROSA</name>
<dbReference type="EMBL" id="VOIH02000002">
    <property type="protein sequence ID" value="KAF3452939.1"/>
    <property type="molecule type" value="Genomic_DNA"/>
</dbReference>
<feature type="transmembrane region" description="Helical" evidence="1">
    <location>
        <begin position="103"/>
        <end position="121"/>
    </location>
</feature>
<sequence>MQRKLVTWLFFIAVCLVAPTCHSAFTWKGAPLKQQNQLKNGHGTITDSSRIGYRATHGTENDEFHGVKILGKAKGVYGGANDLRRPHPARNGSGSSLVKTNSFLSVVLRLVAVLLLICALLP</sequence>
<dbReference type="Proteomes" id="UP000796880">
    <property type="component" value="Unassembled WGS sequence"/>
</dbReference>
<organism evidence="3 4">
    <name type="scientific">Rhamnella rubrinervis</name>
    <dbReference type="NCBI Taxonomy" id="2594499"/>
    <lineage>
        <taxon>Eukaryota</taxon>
        <taxon>Viridiplantae</taxon>
        <taxon>Streptophyta</taxon>
        <taxon>Embryophyta</taxon>
        <taxon>Tracheophyta</taxon>
        <taxon>Spermatophyta</taxon>
        <taxon>Magnoliopsida</taxon>
        <taxon>eudicotyledons</taxon>
        <taxon>Gunneridae</taxon>
        <taxon>Pentapetalae</taxon>
        <taxon>rosids</taxon>
        <taxon>fabids</taxon>
        <taxon>Rosales</taxon>
        <taxon>Rhamnaceae</taxon>
        <taxon>rhamnoid group</taxon>
        <taxon>Rhamneae</taxon>
        <taxon>Rhamnella</taxon>
    </lineage>
</organism>
<feature type="chain" id="PRO_5035463563" evidence="2">
    <location>
        <begin position="24"/>
        <end position="122"/>
    </location>
</feature>
<accession>A0A8K0HJR7</accession>
<gene>
    <name evidence="3" type="ORF">FNV43_RR03372</name>
</gene>
<protein>
    <submittedName>
        <fullName evidence="3">Uncharacterized protein</fullName>
    </submittedName>
</protein>
<comment type="caution">
    <text evidence="3">The sequence shown here is derived from an EMBL/GenBank/DDBJ whole genome shotgun (WGS) entry which is preliminary data.</text>
</comment>
<dbReference type="OrthoDB" id="1143007at2759"/>